<dbReference type="InterPro" id="IPR009057">
    <property type="entry name" value="Homeodomain-like_sf"/>
</dbReference>
<dbReference type="PANTHER" id="PTHR30055:SF234">
    <property type="entry name" value="HTH-TYPE TRANSCRIPTIONAL REGULATOR BETI"/>
    <property type="match status" value="1"/>
</dbReference>
<feature type="region of interest" description="Disordered" evidence="5">
    <location>
        <begin position="1"/>
        <end position="23"/>
    </location>
</feature>
<evidence type="ECO:0000256" key="3">
    <source>
        <dbReference type="ARBA" id="ARBA00023163"/>
    </source>
</evidence>
<dbReference type="PANTHER" id="PTHR30055">
    <property type="entry name" value="HTH-TYPE TRANSCRIPTIONAL REGULATOR RUTR"/>
    <property type="match status" value="1"/>
</dbReference>
<dbReference type="Gene3D" id="1.10.10.60">
    <property type="entry name" value="Homeodomain-like"/>
    <property type="match status" value="1"/>
</dbReference>
<evidence type="ECO:0000256" key="2">
    <source>
        <dbReference type="ARBA" id="ARBA00023125"/>
    </source>
</evidence>
<evidence type="ECO:0000259" key="6">
    <source>
        <dbReference type="PROSITE" id="PS50977"/>
    </source>
</evidence>
<dbReference type="Pfam" id="PF00440">
    <property type="entry name" value="TetR_N"/>
    <property type="match status" value="1"/>
</dbReference>
<feature type="domain" description="HTH tetR-type" evidence="6">
    <location>
        <begin position="27"/>
        <end position="87"/>
    </location>
</feature>
<dbReference type="PROSITE" id="PS50977">
    <property type="entry name" value="HTH_TETR_2"/>
    <property type="match status" value="1"/>
</dbReference>
<dbReference type="AlphaFoldDB" id="A0AB39RMI4"/>
<dbReference type="GO" id="GO:0000976">
    <property type="term" value="F:transcription cis-regulatory region binding"/>
    <property type="evidence" value="ECO:0007669"/>
    <property type="project" value="TreeGrafter"/>
</dbReference>
<keyword evidence="2 4" id="KW-0238">DNA-binding</keyword>
<evidence type="ECO:0000256" key="1">
    <source>
        <dbReference type="ARBA" id="ARBA00023015"/>
    </source>
</evidence>
<evidence type="ECO:0000256" key="4">
    <source>
        <dbReference type="PROSITE-ProRule" id="PRU00335"/>
    </source>
</evidence>
<evidence type="ECO:0000256" key="5">
    <source>
        <dbReference type="SAM" id="MobiDB-lite"/>
    </source>
</evidence>
<evidence type="ECO:0000313" key="7">
    <source>
        <dbReference type="EMBL" id="XDQ55726.1"/>
    </source>
</evidence>
<dbReference type="EMBL" id="CP163443">
    <property type="protein sequence ID" value="XDQ55726.1"/>
    <property type="molecule type" value="Genomic_DNA"/>
</dbReference>
<organism evidence="7">
    <name type="scientific">Streptomyces sp. R41</name>
    <dbReference type="NCBI Taxonomy" id="3238632"/>
    <lineage>
        <taxon>Bacteria</taxon>
        <taxon>Bacillati</taxon>
        <taxon>Actinomycetota</taxon>
        <taxon>Actinomycetes</taxon>
        <taxon>Kitasatosporales</taxon>
        <taxon>Streptomycetaceae</taxon>
        <taxon>Streptomyces</taxon>
    </lineage>
</organism>
<dbReference type="Pfam" id="PF17754">
    <property type="entry name" value="TetR_C_14"/>
    <property type="match status" value="1"/>
</dbReference>
<dbReference type="PRINTS" id="PR00455">
    <property type="entry name" value="HTHTETR"/>
</dbReference>
<dbReference type="InterPro" id="IPR041347">
    <property type="entry name" value="MftR_C"/>
</dbReference>
<dbReference type="InterPro" id="IPR050109">
    <property type="entry name" value="HTH-type_TetR-like_transc_reg"/>
</dbReference>
<feature type="DNA-binding region" description="H-T-H motif" evidence="4">
    <location>
        <begin position="50"/>
        <end position="69"/>
    </location>
</feature>
<keyword evidence="3" id="KW-0804">Transcription</keyword>
<dbReference type="InterPro" id="IPR001647">
    <property type="entry name" value="HTH_TetR"/>
</dbReference>
<dbReference type="RefSeq" id="WP_369248860.1">
    <property type="nucleotide sequence ID" value="NZ_CP163443.1"/>
</dbReference>
<protein>
    <submittedName>
        <fullName evidence="7">TetR/AcrR family transcriptional regulator</fullName>
    </submittedName>
</protein>
<keyword evidence="1" id="KW-0805">Transcription regulation</keyword>
<feature type="compositionally biased region" description="Low complexity" evidence="5">
    <location>
        <begin position="1"/>
        <end position="15"/>
    </location>
</feature>
<gene>
    <name evidence="7" type="ORF">AB5J53_30720</name>
</gene>
<sequence>MSTMAASANSSTPAAVPQPGLRERKKMKTRIAIRDATYRLIQEQGYDATTIEQIAEAAEVSPSTVFRYFPTKEDIVLTDEYDPILEQELRARPTDEPWFDSLRYVLRKAIGLGNTEEPEVTRLRTRLMVEVPAVRSRMMESMSVTGRLLCRAIGERVGRDPESLEVRVFAMSLIGGLMETSLYWAERGHQEDFADVVDRAVDVLEHGLTPAAQAVPAAGNPEATGAPRMTS</sequence>
<proteinExistence type="predicted"/>
<name>A0AB39RMI4_9ACTN</name>
<dbReference type="Gene3D" id="1.10.357.10">
    <property type="entry name" value="Tetracycline Repressor, domain 2"/>
    <property type="match status" value="1"/>
</dbReference>
<reference evidence="7" key="1">
    <citation type="submission" date="2024-07" db="EMBL/GenBank/DDBJ databases">
        <authorList>
            <person name="Yu S.T."/>
        </authorList>
    </citation>
    <scope>NUCLEOTIDE SEQUENCE</scope>
    <source>
        <strain evidence="7">R41</strain>
    </source>
</reference>
<dbReference type="SUPFAM" id="SSF46689">
    <property type="entry name" value="Homeodomain-like"/>
    <property type="match status" value="1"/>
</dbReference>
<accession>A0AB39RMI4</accession>
<dbReference type="GO" id="GO:0003700">
    <property type="term" value="F:DNA-binding transcription factor activity"/>
    <property type="evidence" value="ECO:0007669"/>
    <property type="project" value="TreeGrafter"/>
</dbReference>